<comment type="caution">
    <text evidence="2">The sequence shown here is derived from an EMBL/GenBank/DDBJ whole genome shotgun (WGS) entry which is preliminary data.</text>
</comment>
<evidence type="ECO:0000256" key="1">
    <source>
        <dbReference type="SAM" id="MobiDB-lite"/>
    </source>
</evidence>
<evidence type="ECO:0000313" key="3">
    <source>
        <dbReference type="Proteomes" id="UP001221757"/>
    </source>
</evidence>
<dbReference type="Proteomes" id="UP001221757">
    <property type="component" value="Unassembled WGS sequence"/>
</dbReference>
<gene>
    <name evidence="2" type="ORF">B0H17DRAFT_1151264</name>
</gene>
<keyword evidence="3" id="KW-1185">Reference proteome</keyword>
<feature type="region of interest" description="Disordered" evidence="1">
    <location>
        <begin position="141"/>
        <end position="160"/>
    </location>
</feature>
<protein>
    <submittedName>
        <fullName evidence="2">Uncharacterized protein</fullName>
    </submittedName>
</protein>
<dbReference type="EMBL" id="JARKIE010000610">
    <property type="protein sequence ID" value="KAJ7625141.1"/>
    <property type="molecule type" value="Genomic_DNA"/>
</dbReference>
<reference evidence="2" key="1">
    <citation type="submission" date="2023-03" db="EMBL/GenBank/DDBJ databases">
        <title>Massive genome expansion in bonnet fungi (Mycena s.s.) driven by repeated elements and novel gene families across ecological guilds.</title>
        <authorList>
            <consortium name="Lawrence Berkeley National Laboratory"/>
            <person name="Harder C.B."/>
            <person name="Miyauchi S."/>
            <person name="Viragh M."/>
            <person name="Kuo A."/>
            <person name="Thoen E."/>
            <person name="Andreopoulos B."/>
            <person name="Lu D."/>
            <person name="Skrede I."/>
            <person name="Drula E."/>
            <person name="Henrissat B."/>
            <person name="Morin E."/>
            <person name="Kohler A."/>
            <person name="Barry K."/>
            <person name="LaButti K."/>
            <person name="Morin E."/>
            <person name="Salamov A."/>
            <person name="Lipzen A."/>
            <person name="Mereny Z."/>
            <person name="Hegedus B."/>
            <person name="Baldrian P."/>
            <person name="Stursova M."/>
            <person name="Weitz H."/>
            <person name="Taylor A."/>
            <person name="Grigoriev I.V."/>
            <person name="Nagy L.G."/>
            <person name="Martin F."/>
            <person name="Kauserud H."/>
        </authorList>
    </citation>
    <scope>NUCLEOTIDE SEQUENCE</scope>
    <source>
        <strain evidence="2">CBHHK067</strain>
    </source>
</reference>
<accession>A0AAD7BMD4</accession>
<name>A0AAD7BMD4_MYCRO</name>
<evidence type="ECO:0000313" key="2">
    <source>
        <dbReference type="EMBL" id="KAJ7625141.1"/>
    </source>
</evidence>
<organism evidence="2 3">
    <name type="scientific">Mycena rosella</name>
    <name type="common">Pink bonnet</name>
    <name type="synonym">Agaricus rosellus</name>
    <dbReference type="NCBI Taxonomy" id="1033263"/>
    <lineage>
        <taxon>Eukaryota</taxon>
        <taxon>Fungi</taxon>
        <taxon>Dikarya</taxon>
        <taxon>Basidiomycota</taxon>
        <taxon>Agaricomycotina</taxon>
        <taxon>Agaricomycetes</taxon>
        <taxon>Agaricomycetidae</taxon>
        <taxon>Agaricales</taxon>
        <taxon>Marasmiineae</taxon>
        <taxon>Mycenaceae</taxon>
        <taxon>Mycena</taxon>
    </lineage>
</organism>
<proteinExistence type="predicted"/>
<dbReference type="AlphaFoldDB" id="A0AAD7BMD4"/>
<sequence>MAAKLGAFEGVGVAGALGGADRSRCAATELTAAALEVWTPFDRAAGRATRMDLFPFPPRQAISTRTINYRGFLIRDLEASHGEVALRTTALSGGILHRLRKQFPPISGVCTARGKGMAAPSHTRNDRTAITIGRKSNIGGAPLIPESSAPHAALRTPVERSVRKHDERTVYVETSAVHELRSERTPGSVGKEYMIEGRRAVVDDGGNDDGADEETE</sequence>